<dbReference type="OrthoDB" id="9865415at2"/>
<protein>
    <submittedName>
        <fullName evidence="2">Uncharacterized protein</fullName>
    </submittedName>
</protein>
<dbReference type="RefSeq" id="WP_156156821.1">
    <property type="nucleotide sequence ID" value="NZ_JYIT01000084.1"/>
</dbReference>
<name>A0A0F0KFD9_9MICO</name>
<evidence type="ECO:0000313" key="3">
    <source>
        <dbReference type="Proteomes" id="UP000033448"/>
    </source>
</evidence>
<evidence type="ECO:0000256" key="1">
    <source>
        <dbReference type="SAM" id="SignalP"/>
    </source>
</evidence>
<comment type="caution">
    <text evidence="2">The sequence shown here is derived from an EMBL/GenBank/DDBJ whole genome shotgun (WGS) entry which is preliminary data.</text>
</comment>
<dbReference type="EMBL" id="JYIT01000084">
    <property type="protein sequence ID" value="KJL19578.1"/>
    <property type="molecule type" value="Genomic_DNA"/>
</dbReference>
<proteinExistence type="predicted"/>
<organism evidence="2 3">
    <name type="scientific">Microbacterium azadirachtae</name>
    <dbReference type="NCBI Taxonomy" id="582680"/>
    <lineage>
        <taxon>Bacteria</taxon>
        <taxon>Bacillati</taxon>
        <taxon>Actinomycetota</taxon>
        <taxon>Actinomycetes</taxon>
        <taxon>Micrococcales</taxon>
        <taxon>Microbacteriaceae</taxon>
        <taxon>Microbacterium</taxon>
    </lineage>
</organism>
<feature type="chain" id="PRO_5038924028" evidence="1">
    <location>
        <begin position="27"/>
        <end position="127"/>
    </location>
</feature>
<feature type="signal peptide" evidence="1">
    <location>
        <begin position="1"/>
        <end position="26"/>
    </location>
</feature>
<evidence type="ECO:0000313" key="2">
    <source>
        <dbReference type="EMBL" id="KJL19578.1"/>
    </source>
</evidence>
<keyword evidence="3" id="KW-1185">Reference proteome</keyword>
<sequence>MTNNTNARKREALSAAGLLWITSTGAVPMAAPAAFGGATWRQQLDDMNACAEQEGVTLGDDNLFCTHVPETLWASMRIVKLLEFVAQHPTRELFVPSSVFADLTLDDREVHISALETQGTQLMFCDE</sequence>
<gene>
    <name evidence="2" type="ORF">RL72_03231</name>
</gene>
<accession>A0A0F0KFD9</accession>
<dbReference type="PATRIC" id="fig|582680.7.peg.3292"/>
<dbReference type="Proteomes" id="UP000033448">
    <property type="component" value="Unassembled WGS sequence"/>
</dbReference>
<reference evidence="2 3" key="1">
    <citation type="submission" date="2015-02" db="EMBL/GenBank/DDBJ databases">
        <title>Draft genome sequences of ten Microbacterium spp. with emphasis on heavy metal contaminated environments.</title>
        <authorList>
            <person name="Corretto E."/>
        </authorList>
    </citation>
    <scope>NUCLEOTIDE SEQUENCE [LARGE SCALE GENOMIC DNA]</scope>
    <source>
        <strain evidence="2 3">DSM 23848</strain>
    </source>
</reference>
<dbReference type="AlphaFoldDB" id="A0A0F0KFD9"/>
<keyword evidence="1" id="KW-0732">Signal</keyword>